<proteinExistence type="predicted"/>
<name>A0A0F9R931_9ZZZZ</name>
<dbReference type="EMBL" id="LAZR01000991">
    <property type="protein sequence ID" value="KKN53040.1"/>
    <property type="molecule type" value="Genomic_DNA"/>
</dbReference>
<evidence type="ECO:0008006" key="2">
    <source>
        <dbReference type="Google" id="ProtNLM"/>
    </source>
</evidence>
<gene>
    <name evidence="1" type="ORF">LCGC14_0606290</name>
</gene>
<comment type="caution">
    <text evidence="1">The sequence shown here is derived from an EMBL/GenBank/DDBJ whole genome shotgun (WGS) entry which is preliminary data.</text>
</comment>
<organism evidence="1">
    <name type="scientific">marine sediment metagenome</name>
    <dbReference type="NCBI Taxonomy" id="412755"/>
    <lineage>
        <taxon>unclassified sequences</taxon>
        <taxon>metagenomes</taxon>
        <taxon>ecological metagenomes</taxon>
    </lineage>
</organism>
<sequence length="209" mass="24489">MGDLYDLEEIKSSIANVTECLQNLGTKQKSSPIRNLAVEFEYICQEALKKREKSIFDVLRDDNNLVISEILMALYRNNYLRKSIYNELNGDHRSLRNAIVHCKKENVNYSKAIGYCQELKDGIHMFLKEVYFSDLLRNFKELINEFKKIPKYKYLSDKEMQSKILKFWKSEKLLFIPTIEDSKELTSYSGLIEIFVAGTKHSIDFDSTL</sequence>
<reference evidence="1" key="1">
    <citation type="journal article" date="2015" name="Nature">
        <title>Complex archaea that bridge the gap between prokaryotes and eukaryotes.</title>
        <authorList>
            <person name="Spang A."/>
            <person name="Saw J.H."/>
            <person name="Jorgensen S.L."/>
            <person name="Zaremba-Niedzwiedzka K."/>
            <person name="Martijn J."/>
            <person name="Lind A.E."/>
            <person name="van Eijk R."/>
            <person name="Schleper C."/>
            <person name="Guy L."/>
            <person name="Ettema T.J."/>
        </authorList>
    </citation>
    <scope>NUCLEOTIDE SEQUENCE</scope>
</reference>
<protein>
    <recommendedName>
        <fullName evidence="2">RiboL-PSP-HEPN domain-containing protein</fullName>
    </recommendedName>
</protein>
<accession>A0A0F9R931</accession>
<evidence type="ECO:0000313" key="1">
    <source>
        <dbReference type="EMBL" id="KKN53040.1"/>
    </source>
</evidence>
<dbReference type="AlphaFoldDB" id="A0A0F9R931"/>